<dbReference type="Proteomes" id="UP000005239">
    <property type="component" value="Unassembled WGS sequence"/>
</dbReference>
<organism evidence="1 2">
    <name type="scientific">Pristionchus pacificus</name>
    <name type="common">Parasitic nematode worm</name>
    <dbReference type="NCBI Taxonomy" id="54126"/>
    <lineage>
        <taxon>Eukaryota</taxon>
        <taxon>Metazoa</taxon>
        <taxon>Ecdysozoa</taxon>
        <taxon>Nematoda</taxon>
        <taxon>Chromadorea</taxon>
        <taxon>Rhabditida</taxon>
        <taxon>Rhabditina</taxon>
        <taxon>Diplogasteromorpha</taxon>
        <taxon>Diplogasteroidea</taxon>
        <taxon>Neodiplogasteridae</taxon>
        <taxon>Pristionchus</taxon>
    </lineage>
</organism>
<dbReference type="EnsemblMetazoa" id="PPA36342.1">
    <property type="protein sequence ID" value="PPA36342.1"/>
    <property type="gene ID" value="WBGene00274711"/>
</dbReference>
<keyword evidence="2" id="KW-1185">Reference proteome</keyword>
<dbReference type="InterPro" id="IPR052961">
    <property type="entry name" value="Oxido-Kinase-like_Enzymes"/>
</dbReference>
<accession>A0A8R1YU31</accession>
<dbReference type="Pfam" id="PF07914">
    <property type="entry name" value="DUF1679"/>
    <property type="match status" value="1"/>
</dbReference>
<dbReference type="OrthoDB" id="5915577at2759"/>
<evidence type="ECO:0000313" key="1">
    <source>
        <dbReference type="EnsemblMetazoa" id="PPA36342.1"/>
    </source>
</evidence>
<accession>A0A2A6CVB1</accession>
<dbReference type="PANTHER" id="PTHR23020">
    <property type="entry name" value="UNCHARACTERIZED NUCLEAR HORMONE RECEPTOR-RELATED"/>
    <property type="match status" value="1"/>
</dbReference>
<dbReference type="InterPro" id="IPR011009">
    <property type="entry name" value="Kinase-like_dom_sf"/>
</dbReference>
<dbReference type="PANTHER" id="PTHR23020:SF8">
    <property type="entry name" value="CHK KINASE-LIKE DOMAIN-CONTAINING PROTEIN"/>
    <property type="match status" value="1"/>
</dbReference>
<dbReference type="InterPro" id="IPR015897">
    <property type="entry name" value="CHK_kinase-like"/>
</dbReference>
<dbReference type="Gene3D" id="3.90.1200.10">
    <property type="match status" value="1"/>
</dbReference>
<proteinExistence type="predicted"/>
<dbReference type="SMART" id="SM00587">
    <property type="entry name" value="CHK"/>
    <property type="match status" value="1"/>
</dbReference>
<reference evidence="2" key="1">
    <citation type="journal article" date="2008" name="Nat. Genet.">
        <title>The Pristionchus pacificus genome provides a unique perspective on nematode lifestyle and parasitism.</title>
        <authorList>
            <person name="Dieterich C."/>
            <person name="Clifton S.W."/>
            <person name="Schuster L.N."/>
            <person name="Chinwalla A."/>
            <person name="Delehaunty K."/>
            <person name="Dinkelacker I."/>
            <person name="Fulton L."/>
            <person name="Fulton R."/>
            <person name="Godfrey J."/>
            <person name="Minx P."/>
            <person name="Mitreva M."/>
            <person name="Roeseler W."/>
            <person name="Tian H."/>
            <person name="Witte H."/>
            <person name="Yang S.P."/>
            <person name="Wilson R.K."/>
            <person name="Sommer R.J."/>
        </authorList>
    </citation>
    <scope>NUCLEOTIDE SEQUENCE [LARGE SCALE GENOMIC DNA]</scope>
    <source>
        <strain evidence="2">PS312</strain>
    </source>
</reference>
<name>A0A2A6CVB1_PRIPA</name>
<sequence length="402" mass="45278">MSANECILDTTVAWTDFERKIREGLSTDARLGPNKFAGHTSRCCLIACDWVGDTASAKPPSKVVLKITSVSGLRAVDGSLPDGRKMFDYDDAQWKSMERTMIRMHNIEAASYNFFAPFGEQMIPKKYYGERIGKGESGQLCLEYIDNSRMMNFHEEHSVEQVRQIARALGKLQACSLKKAVTARELQMDFFGSMPQFWSFETYTGMFKGILAYDCSESTKNLMTKIDALLTTYYGVNLATTVHKQMGFRPVIVHGDLHTGNVLIDKDTGDLASIIDWQITHLGVGVEDLHRIALSALMPESRREVMPSLIAEMYNSMIENLHGVKPPYTFETAIASALGLAVSTLRALFRQYIYFADQDEVKISRQKIKLDKIIGSLEDVLEFDTKNKKQIGNLKFTYSSNM</sequence>
<reference evidence="1" key="2">
    <citation type="submission" date="2022-06" db="UniProtKB">
        <authorList>
            <consortium name="EnsemblMetazoa"/>
        </authorList>
    </citation>
    <scope>IDENTIFICATION</scope>
    <source>
        <strain evidence="1">PS312</strain>
    </source>
</reference>
<gene>
    <name evidence="1" type="primary">WBGene00274711</name>
</gene>
<protein>
    <submittedName>
        <fullName evidence="1">Phosphotransferase</fullName>
    </submittedName>
</protein>
<dbReference type="SUPFAM" id="SSF56112">
    <property type="entry name" value="Protein kinase-like (PK-like)"/>
    <property type="match status" value="1"/>
</dbReference>
<evidence type="ECO:0000313" key="2">
    <source>
        <dbReference type="Proteomes" id="UP000005239"/>
    </source>
</evidence>
<dbReference type="AlphaFoldDB" id="A0A2A6CVB1"/>
<dbReference type="InterPro" id="IPR012877">
    <property type="entry name" value="Dhs-27"/>
</dbReference>